<dbReference type="SMART" id="SM00342">
    <property type="entry name" value="HTH_ARAC"/>
    <property type="match status" value="1"/>
</dbReference>
<dbReference type="InterPro" id="IPR009057">
    <property type="entry name" value="Homeodomain-like_sf"/>
</dbReference>
<keyword evidence="6" id="KW-1185">Reference proteome</keyword>
<dbReference type="RefSeq" id="WP_377944413.1">
    <property type="nucleotide sequence ID" value="NZ_JBHUCX010000067.1"/>
</dbReference>
<sequence>MLQLSAPPLPTFLAAGEDTYTIGQSHPNRNRIGVFDLLVVTKGCLLLGEDKQHLRVEAGQSLILYPDRHHFATGPCETETHFYWFHFTTAKEWEDLSDLSSQPTYMSTAPRVDQGNAFSEPPFTIRVAKQCHILNWDKVLHLCRQILFPYHASTAWEWEQQILFQQLLQALSNQTHRAGPSPTIAVAEKAARYLRQHYTEKINYKALGEALRFHPNHVARCMIRVFGCTPLQYVNRIRIEQAKLLLISTDWSIERIAECCGFGQMAYFSRLFKKTEGMQPNQLRKKYSGQLETTERVLDAD</sequence>
<dbReference type="PANTHER" id="PTHR43280:SF30">
    <property type="entry name" value="MMSAB OPERON REGULATORY PROTEIN"/>
    <property type="match status" value="1"/>
</dbReference>
<keyword evidence="3" id="KW-0804">Transcription</keyword>
<dbReference type="Gene3D" id="1.10.10.60">
    <property type="entry name" value="Homeodomain-like"/>
    <property type="match status" value="2"/>
</dbReference>
<organism evidence="5 6">
    <name type="scientific">Alicyclobacillus fodiniaquatilis</name>
    <dbReference type="NCBI Taxonomy" id="1661150"/>
    <lineage>
        <taxon>Bacteria</taxon>
        <taxon>Bacillati</taxon>
        <taxon>Bacillota</taxon>
        <taxon>Bacilli</taxon>
        <taxon>Bacillales</taxon>
        <taxon>Alicyclobacillaceae</taxon>
        <taxon>Alicyclobacillus</taxon>
    </lineage>
</organism>
<protein>
    <submittedName>
        <fullName evidence="5">Helix-turn-helix transcriptional regulator</fullName>
    </submittedName>
</protein>
<proteinExistence type="predicted"/>
<dbReference type="Proteomes" id="UP001597079">
    <property type="component" value="Unassembled WGS sequence"/>
</dbReference>
<feature type="domain" description="HTH araC/xylS-type" evidence="4">
    <location>
        <begin position="188"/>
        <end position="286"/>
    </location>
</feature>
<reference evidence="6" key="1">
    <citation type="journal article" date="2019" name="Int. J. Syst. Evol. Microbiol.">
        <title>The Global Catalogue of Microorganisms (GCM) 10K type strain sequencing project: providing services to taxonomists for standard genome sequencing and annotation.</title>
        <authorList>
            <consortium name="The Broad Institute Genomics Platform"/>
            <consortium name="The Broad Institute Genome Sequencing Center for Infectious Disease"/>
            <person name="Wu L."/>
            <person name="Ma J."/>
        </authorList>
    </citation>
    <scope>NUCLEOTIDE SEQUENCE [LARGE SCALE GENOMIC DNA]</scope>
    <source>
        <strain evidence="6">CGMCC 1.12286</strain>
    </source>
</reference>
<name>A0ABW4JN24_9BACL</name>
<evidence type="ECO:0000313" key="5">
    <source>
        <dbReference type="EMBL" id="MFD1676510.1"/>
    </source>
</evidence>
<evidence type="ECO:0000259" key="4">
    <source>
        <dbReference type="PROSITE" id="PS01124"/>
    </source>
</evidence>
<dbReference type="InterPro" id="IPR037923">
    <property type="entry name" value="HTH-like"/>
</dbReference>
<dbReference type="PROSITE" id="PS01124">
    <property type="entry name" value="HTH_ARAC_FAMILY_2"/>
    <property type="match status" value="1"/>
</dbReference>
<dbReference type="PANTHER" id="PTHR43280">
    <property type="entry name" value="ARAC-FAMILY TRANSCRIPTIONAL REGULATOR"/>
    <property type="match status" value="1"/>
</dbReference>
<dbReference type="Pfam" id="PF12833">
    <property type="entry name" value="HTH_18"/>
    <property type="match status" value="1"/>
</dbReference>
<evidence type="ECO:0000256" key="1">
    <source>
        <dbReference type="ARBA" id="ARBA00023015"/>
    </source>
</evidence>
<dbReference type="InterPro" id="IPR018060">
    <property type="entry name" value="HTH_AraC"/>
</dbReference>
<gene>
    <name evidence="5" type="ORF">ACFSB2_17565</name>
</gene>
<keyword evidence="2" id="KW-0238">DNA-binding</keyword>
<dbReference type="SUPFAM" id="SSF46689">
    <property type="entry name" value="Homeodomain-like"/>
    <property type="match status" value="2"/>
</dbReference>
<keyword evidence="1" id="KW-0805">Transcription regulation</keyword>
<accession>A0ABW4JN24</accession>
<evidence type="ECO:0000313" key="6">
    <source>
        <dbReference type="Proteomes" id="UP001597079"/>
    </source>
</evidence>
<evidence type="ECO:0000256" key="3">
    <source>
        <dbReference type="ARBA" id="ARBA00023163"/>
    </source>
</evidence>
<comment type="caution">
    <text evidence="5">The sequence shown here is derived from an EMBL/GenBank/DDBJ whole genome shotgun (WGS) entry which is preliminary data.</text>
</comment>
<evidence type="ECO:0000256" key="2">
    <source>
        <dbReference type="ARBA" id="ARBA00023125"/>
    </source>
</evidence>
<dbReference type="EMBL" id="JBHUCX010000067">
    <property type="protein sequence ID" value="MFD1676510.1"/>
    <property type="molecule type" value="Genomic_DNA"/>
</dbReference>
<dbReference type="SUPFAM" id="SSF51215">
    <property type="entry name" value="Regulatory protein AraC"/>
    <property type="match status" value="1"/>
</dbReference>